<evidence type="ECO:0000313" key="14">
    <source>
        <dbReference type="Proteomes" id="UP000282654"/>
    </source>
</evidence>
<dbReference type="NCBIfam" id="TIGR01141">
    <property type="entry name" value="hisC"/>
    <property type="match status" value="1"/>
</dbReference>
<reference evidence="13 14" key="1">
    <citation type="submission" date="2018-11" db="EMBL/GenBank/DDBJ databases">
        <title>Genomic Encyclopedia of Type Strains, Phase IV (KMG-IV): sequencing the most valuable type-strain genomes for metagenomic binning, comparative biology and taxonomic classification.</title>
        <authorList>
            <person name="Goeker M."/>
        </authorList>
    </citation>
    <scope>NUCLEOTIDE SEQUENCE [LARGE SCALE GENOMIC DNA]</scope>
    <source>
        <strain evidence="13 14">DSM 102936</strain>
    </source>
</reference>
<dbReference type="EC" id="2.6.1.9" evidence="11"/>
<dbReference type="InterPro" id="IPR005861">
    <property type="entry name" value="HisP_aminotrans"/>
</dbReference>
<dbReference type="AlphaFoldDB" id="A0A3N5AQD5"/>
<dbReference type="InterPro" id="IPR001917">
    <property type="entry name" value="Aminotrans_II_pyridoxalP_BS"/>
</dbReference>
<gene>
    <name evidence="11" type="primary">hisC</name>
    <name evidence="13" type="ORF">EDD75_1349</name>
</gene>
<evidence type="ECO:0000313" key="13">
    <source>
        <dbReference type="EMBL" id="RPF47077.1"/>
    </source>
</evidence>
<feature type="domain" description="Aminotransferase class I/classII large" evidence="12">
    <location>
        <begin position="27"/>
        <end position="349"/>
    </location>
</feature>
<evidence type="ECO:0000256" key="5">
    <source>
        <dbReference type="ARBA" id="ARBA00022576"/>
    </source>
</evidence>
<evidence type="ECO:0000256" key="11">
    <source>
        <dbReference type="HAMAP-Rule" id="MF_01023"/>
    </source>
</evidence>
<evidence type="ECO:0000256" key="2">
    <source>
        <dbReference type="ARBA" id="ARBA00005011"/>
    </source>
</evidence>
<dbReference type="GO" id="GO:0030170">
    <property type="term" value="F:pyridoxal phosphate binding"/>
    <property type="evidence" value="ECO:0007669"/>
    <property type="project" value="InterPro"/>
</dbReference>
<sequence length="362" mass="39431">MAEELLSLLRPDLRDLVPYAVPHYPGYIKLDANENPYDFAPEVLAEVVRRLSGQTFTRYPDPEATELRRRIAAYTGMAPENILAGNGSDELILNLFLSFGGGGRVVITPPTFSMYAIHSRIAGAAVAAVARREDFSLDLAALLREARAPGTRVVVVCSPNNPTGNTVPREAVEALAAEAAGLVLLDEAYAEFAGESCCDLVRRYPRLVVLRTFSKAFGLAGLRVGYLVADPAVIAGLLKVKQPFNLNSFSQLAAVTVLEYQPLFRQRMEEIIANREELYRRMKQIGGVEVFPSRANFILFRTPLPAEKVYAGLLARRVLIRNVAGPGLERCLRVTVGTPAENEAFLQALAEVVAEGEGSSGV</sequence>
<keyword evidence="5 11" id="KW-0032">Aminotransferase</keyword>
<dbReference type="PANTHER" id="PTHR43643">
    <property type="entry name" value="HISTIDINOL-PHOSPHATE AMINOTRANSFERASE 2"/>
    <property type="match status" value="1"/>
</dbReference>
<evidence type="ECO:0000259" key="12">
    <source>
        <dbReference type="Pfam" id="PF00155"/>
    </source>
</evidence>
<dbReference type="InterPro" id="IPR050106">
    <property type="entry name" value="HistidinolP_aminotransfase"/>
</dbReference>
<dbReference type="SUPFAM" id="SSF53383">
    <property type="entry name" value="PLP-dependent transferases"/>
    <property type="match status" value="1"/>
</dbReference>
<dbReference type="RefSeq" id="WP_123929832.1">
    <property type="nucleotide sequence ID" value="NZ_RKRE01000002.1"/>
</dbReference>
<comment type="subunit">
    <text evidence="4 11">Homodimer.</text>
</comment>
<dbReference type="OrthoDB" id="9813612at2"/>
<dbReference type="EMBL" id="RKRE01000002">
    <property type="protein sequence ID" value="RPF47077.1"/>
    <property type="molecule type" value="Genomic_DNA"/>
</dbReference>
<dbReference type="InterPro" id="IPR015421">
    <property type="entry name" value="PyrdxlP-dep_Trfase_major"/>
</dbReference>
<keyword evidence="9 11" id="KW-0368">Histidine biosynthesis</keyword>
<name>A0A3N5AQD5_9THEO</name>
<keyword evidence="14" id="KW-1185">Reference proteome</keyword>
<organism evidence="13 14">
    <name type="scientific">Thermodesulfitimonas autotrophica</name>
    <dbReference type="NCBI Taxonomy" id="1894989"/>
    <lineage>
        <taxon>Bacteria</taxon>
        <taxon>Bacillati</taxon>
        <taxon>Bacillota</taxon>
        <taxon>Clostridia</taxon>
        <taxon>Thermoanaerobacterales</taxon>
        <taxon>Thermoanaerobacteraceae</taxon>
        <taxon>Thermodesulfitimonas</taxon>
    </lineage>
</organism>
<dbReference type="GO" id="GO:0000105">
    <property type="term" value="P:L-histidine biosynthetic process"/>
    <property type="evidence" value="ECO:0007669"/>
    <property type="project" value="UniProtKB-UniRule"/>
</dbReference>
<protein>
    <recommendedName>
        <fullName evidence="11">Histidinol-phosphate aminotransferase</fullName>
        <ecNumber evidence="11">2.6.1.9</ecNumber>
    </recommendedName>
    <alternativeName>
        <fullName evidence="11">Imidazole acetol-phosphate transaminase</fullName>
    </alternativeName>
</protein>
<dbReference type="Proteomes" id="UP000282654">
    <property type="component" value="Unassembled WGS sequence"/>
</dbReference>
<evidence type="ECO:0000256" key="1">
    <source>
        <dbReference type="ARBA" id="ARBA00001933"/>
    </source>
</evidence>
<dbReference type="InterPro" id="IPR015424">
    <property type="entry name" value="PyrdxlP-dep_Trfase"/>
</dbReference>
<dbReference type="InterPro" id="IPR004839">
    <property type="entry name" value="Aminotransferase_I/II_large"/>
</dbReference>
<comment type="similarity">
    <text evidence="3 11">Belongs to the class-II pyridoxal-phosphate-dependent aminotransferase family. Histidinol-phosphate aminotransferase subfamily.</text>
</comment>
<evidence type="ECO:0000256" key="9">
    <source>
        <dbReference type="ARBA" id="ARBA00023102"/>
    </source>
</evidence>
<evidence type="ECO:0000256" key="10">
    <source>
        <dbReference type="ARBA" id="ARBA00047481"/>
    </source>
</evidence>
<accession>A0A3N5AQD5</accession>
<dbReference type="PANTHER" id="PTHR43643:SF6">
    <property type="entry name" value="HISTIDINOL-PHOSPHATE AMINOTRANSFERASE"/>
    <property type="match status" value="1"/>
</dbReference>
<dbReference type="Gene3D" id="3.40.640.10">
    <property type="entry name" value="Type I PLP-dependent aspartate aminotransferase-like (Major domain)"/>
    <property type="match status" value="1"/>
</dbReference>
<evidence type="ECO:0000256" key="4">
    <source>
        <dbReference type="ARBA" id="ARBA00011738"/>
    </source>
</evidence>
<dbReference type="GO" id="GO:0004400">
    <property type="term" value="F:histidinol-phosphate transaminase activity"/>
    <property type="evidence" value="ECO:0007669"/>
    <property type="project" value="UniProtKB-UniRule"/>
</dbReference>
<evidence type="ECO:0000256" key="3">
    <source>
        <dbReference type="ARBA" id="ARBA00007970"/>
    </source>
</evidence>
<evidence type="ECO:0000256" key="6">
    <source>
        <dbReference type="ARBA" id="ARBA00022605"/>
    </source>
</evidence>
<comment type="caution">
    <text evidence="13">The sequence shown here is derived from an EMBL/GenBank/DDBJ whole genome shotgun (WGS) entry which is preliminary data.</text>
</comment>
<proteinExistence type="inferred from homology"/>
<dbReference type="Pfam" id="PF00155">
    <property type="entry name" value="Aminotran_1_2"/>
    <property type="match status" value="1"/>
</dbReference>
<keyword evidence="6 11" id="KW-0028">Amino-acid biosynthesis</keyword>
<comment type="pathway">
    <text evidence="2 11">Amino-acid biosynthesis; L-histidine biosynthesis; L-histidine from 5-phospho-alpha-D-ribose 1-diphosphate: step 7/9.</text>
</comment>
<dbReference type="UniPathway" id="UPA00031">
    <property type="reaction ID" value="UER00012"/>
</dbReference>
<keyword evidence="7 11" id="KW-0808">Transferase</keyword>
<dbReference type="CDD" id="cd00609">
    <property type="entry name" value="AAT_like"/>
    <property type="match status" value="1"/>
</dbReference>
<feature type="modified residue" description="N6-(pyridoxal phosphate)lysine" evidence="11">
    <location>
        <position position="215"/>
    </location>
</feature>
<evidence type="ECO:0000256" key="7">
    <source>
        <dbReference type="ARBA" id="ARBA00022679"/>
    </source>
</evidence>
<keyword evidence="8 11" id="KW-0663">Pyridoxal phosphate</keyword>
<comment type="catalytic activity">
    <reaction evidence="10 11">
        <text>L-histidinol phosphate + 2-oxoglutarate = 3-(imidazol-4-yl)-2-oxopropyl phosphate + L-glutamate</text>
        <dbReference type="Rhea" id="RHEA:23744"/>
        <dbReference type="ChEBI" id="CHEBI:16810"/>
        <dbReference type="ChEBI" id="CHEBI:29985"/>
        <dbReference type="ChEBI" id="CHEBI:57766"/>
        <dbReference type="ChEBI" id="CHEBI:57980"/>
        <dbReference type="EC" id="2.6.1.9"/>
    </reaction>
</comment>
<comment type="cofactor">
    <cofactor evidence="1 11">
        <name>pyridoxal 5'-phosphate</name>
        <dbReference type="ChEBI" id="CHEBI:597326"/>
    </cofactor>
</comment>
<evidence type="ECO:0000256" key="8">
    <source>
        <dbReference type="ARBA" id="ARBA00022898"/>
    </source>
</evidence>
<dbReference type="HAMAP" id="MF_01023">
    <property type="entry name" value="HisC_aminotrans_2"/>
    <property type="match status" value="1"/>
</dbReference>
<dbReference type="Gene3D" id="3.90.1150.10">
    <property type="entry name" value="Aspartate Aminotransferase, domain 1"/>
    <property type="match status" value="1"/>
</dbReference>
<dbReference type="InterPro" id="IPR015422">
    <property type="entry name" value="PyrdxlP-dep_Trfase_small"/>
</dbReference>
<dbReference type="PROSITE" id="PS00599">
    <property type="entry name" value="AA_TRANSFER_CLASS_2"/>
    <property type="match status" value="1"/>
</dbReference>